<dbReference type="Pfam" id="PF07195">
    <property type="entry name" value="FliD_C"/>
    <property type="match status" value="1"/>
</dbReference>
<evidence type="ECO:0000256" key="5">
    <source>
        <dbReference type="RuleBase" id="RU362066"/>
    </source>
</evidence>
<comment type="subcellular location">
    <subcellularLocation>
        <location evidence="5">Secreted</location>
    </subcellularLocation>
    <subcellularLocation>
        <location evidence="5">Bacterial flagellum</location>
    </subcellularLocation>
</comment>
<comment type="function">
    <text evidence="5">Required for morphogenesis and for the elongation of the flagellar filament by facilitating polymerization of the flagellin monomers at the tip of growing filament. Forms a capping structure, which prevents flagellin subunits (transported through the central channel of the flagellum) from leaking out without polymerization at the distal end.</text>
</comment>
<dbReference type="InterPro" id="IPR040026">
    <property type="entry name" value="FliD"/>
</dbReference>
<gene>
    <name evidence="8" type="ORF">SAMN04515677_104264</name>
</gene>
<dbReference type="RefSeq" id="WP_092725632.1">
    <property type="nucleotide sequence ID" value="NZ_FNGW01000004.1"/>
</dbReference>
<evidence type="ECO:0000259" key="6">
    <source>
        <dbReference type="Pfam" id="PF02465"/>
    </source>
</evidence>
<dbReference type="GO" id="GO:0009421">
    <property type="term" value="C:bacterial-type flagellum filament cap"/>
    <property type="evidence" value="ECO:0007669"/>
    <property type="project" value="InterPro"/>
</dbReference>
<dbReference type="STRING" id="1121325.SAMN04515677_104264"/>
<keyword evidence="8" id="KW-0969">Cilium</keyword>
<keyword evidence="9" id="KW-1185">Reference proteome</keyword>
<keyword evidence="5" id="KW-0964">Secreted</keyword>
<feature type="domain" description="Flagellar hook-associated protein 2 N-terminal" evidence="6">
    <location>
        <begin position="14"/>
        <end position="115"/>
    </location>
</feature>
<name>A0A1G9P8V8_9FIRM</name>
<evidence type="ECO:0000313" key="8">
    <source>
        <dbReference type="EMBL" id="SDL95226.1"/>
    </source>
</evidence>
<feature type="coiled-coil region" evidence="5">
    <location>
        <begin position="493"/>
        <end position="520"/>
    </location>
</feature>
<keyword evidence="8" id="KW-0282">Flagellum</keyword>
<protein>
    <recommendedName>
        <fullName evidence="5">Flagellar hook-associated protein 2</fullName>
        <shortName evidence="5">HAP2</shortName>
    </recommendedName>
    <alternativeName>
        <fullName evidence="5">Flagellar cap protein</fullName>
    </alternativeName>
</protein>
<reference evidence="8 9" key="1">
    <citation type="submission" date="2016-10" db="EMBL/GenBank/DDBJ databases">
        <authorList>
            <person name="de Groot N.N."/>
        </authorList>
    </citation>
    <scope>NUCLEOTIDE SEQUENCE [LARGE SCALE GENOMIC DNA]</scope>
    <source>
        <strain evidence="8 9">DSM 797</strain>
    </source>
</reference>
<keyword evidence="8" id="KW-0966">Cell projection</keyword>
<dbReference type="InterPro" id="IPR003481">
    <property type="entry name" value="FliD_N"/>
</dbReference>
<dbReference type="GO" id="GO:0071973">
    <property type="term" value="P:bacterial-type flagellum-dependent cell motility"/>
    <property type="evidence" value="ECO:0007669"/>
    <property type="project" value="TreeGrafter"/>
</dbReference>
<sequence>MSSVSGIRLPGLATGMDTDSTIKEMLKGEQNKIDKVKQKEQTIKWQQEIYREVIKDIQTLNDKYFSLTSKDSIVSSGSWNTLTVSSSNSNIITATGSAGANPVNYKFEVNKLASAGKGSSSTATNGKTIKKESSLEDLGLAGETIFKIKYGDGEGEISKSITIRTEPVMEKVLVDKVDVDGNPVKDADGNIIKEEKEVVKEAADTIDSLMKKINDATNGEVKASYSEMTGTFTLEGKKTGSSNGFMIVGDDGKTTSSSLDFLNLSGKDLNGKFTGTDSDIKIYGSDGNEIKDAPIDKNSNSFTIDGITYNLHSAKPGEVVELTSKQDVQPVIDNMKAFVEDYNKLMDKMYNLVTQKTNKDYSPLTEAQKEDMSEAEIERWEKKAKEGLLRNDQEMRKFIDDMTNSIFGDNMQALNEMGLTSHEDYNKKGQISLNEDKFRKSLETNADKVYDMFAKGSSSVMEKMKSTIKGYVGNSSSIFAKKAGIEKTASVANNFYSEQLKRQAETLKTLQRKMGDKENALYKKFSALEASMNKLNSQMSYFMQG</sequence>
<dbReference type="GO" id="GO:0005576">
    <property type="term" value="C:extracellular region"/>
    <property type="evidence" value="ECO:0007669"/>
    <property type="project" value="UniProtKB-SubCell"/>
</dbReference>
<dbReference type="GO" id="GO:0007155">
    <property type="term" value="P:cell adhesion"/>
    <property type="evidence" value="ECO:0007669"/>
    <property type="project" value="InterPro"/>
</dbReference>
<organism evidence="8 9">
    <name type="scientific">Romboutsia lituseburensis DSM 797</name>
    <dbReference type="NCBI Taxonomy" id="1121325"/>
    <lineage>
        <taxon>Bacteria</taxon>
        <taxon>Bacillati</taxon>
        <taxon>Bacillota</taxon>
        <taxon>Clostridia</taxon>
        <taxon>Peptostreptococcales</taxon>
        <taxon>Peptostreptococcaceae</taxon>
        <taxon>Romboutsia</taxon>
    </lineage>
</organism>
<dbReference type="PANTHER" id="PTHR30288:SF0">
    <property type="entry name" value="FLAGELLAR HOOK-ASSOCIATED PROTEIN 2"/>
    <property type="match status" value="1"/>
</dbReference>
<dbReference type="Pfam" id="PF02465">
    <property type="entry name" value="FliD_N"/>
    <property type="match status" value="1"/>
</dbReference>
<accession>A0A1G9P8V8</accession>
<dbReference type="AlphaFoldDB" id="A0A1G9P8V8"/>
<evidence type="ECO:0000313" key="9">
    <source>
        <dbReference type="Proteomes" id="UP000199068"/>
    </source>
</evidence>
<evidence type="ECO:0000256" key="3">
    <source>
        <dbReference type="ARBA" id="ARBA00023054"/>
    </source>
</evidence>
<dbReference type="EMBL" id="FNGW01000004">
    <property type="protein sequence ID" value="SDL95226.1"/>
    <property type="molecule type" value="Genomic_DNA"/>
</dbReference>
<dbReference type="Proteomes" id="UP000199068">
    <property type="component" value="Unassembled WGS sequence"/>
</dbReference>
<dbReference type="PANTHER" id="PTHR30288">
    <property type="entry name" value="FLAGELLAR CAP/ASSEMBLY PROTEIN FLID"/>
    <property type="match status" value="1"/>
</dbReference>
<keyword evidence="3 5" id="KW-0175">Coiled coil</keyword>
<evidence type="ECO:0000256" key="2">
    <source>
        <dbReference type="ARBA" id="ARBA00011255"/>
    </source>
</evidence>
<evidence type="ECO:0000256" key="1">
    <source>
        <dbReference type="ARBA" id="ARBA00009764"/>
    </source>
</evidence>
<dbReference type="GO" id="GO:0009424">
    <property type="term" value="C:bacterial-type flagellum hook"/>
    <property type="evidence" value="ECO:0007669"/>
    <property type="project" value="UniProtKB-UniRule"/>
</dbReference>
<feature type="domain" description="Flagellar hook-associated protein 2 C-terminal" evidence="7">
    <location>
        <begin position="293"/>
        <end position="537"/>
    </location>
</feature>
<evidence type="ECO:0000256" key="4">
    <source>
        <dbReference type="ARBA" id="ARBA00023143"/>
    </source>
</evidence>
<proteinExistence type="inferred from homology"/>
<comment type="subunit">
    <text evidence="2 5">Homopentamer.</text>
</comment>
<dbReference type="InterPro" id="IPR010809">
    <property type="entry name" value="FliD_C"/>
</dbReference>
<evidence type="ECO:0000259" key="7">
    <source>
        <dbReference type="Pfam" id="PF07195"/>
    </source>
</evidence>
<keyword evidence="4 5" id="KW-0975">Bacterial flagellum</keyword>
<comment type="similarity">
    <text evidence="1 5">Belongs to the FliD family.</text>
</comment>